<dbReference type="AlphaFoldDB" id="A0A7G9GQ89"/>
<keyword evidence="1" id="KW-0812">Transmembrane</keyword>
<feature type="transmembrane region" description="Helical" evidence="1">
    <location>
        <begin position="216"/>
        <end position="237"/>
    </location>
</feature>
<sequence>MDTLLSYTAWMMNEPEPWGIFHILMLLVGVPVTIFLGWKTHHISQAMHQRLLFILGMILILLELYKQLFSYAIVNHHTYDWWIFPFQLCSLPMYLCVLLPFLKKHSTSIIETFLMDFTILGASMALLFPDDMMHPYITLTAHAFLWHFILLFIGFHIAWYRNTFAKYHQVVLLFFLTAALATCFNIIFHTYGDIDMFYISPYMPFSQPVFDMLEPIIGRIPTILIYLVCACGGGLLIQKIIAYKKHP</sequence>
<dbReference type="EMBL" id="CP060636">
    <property type="protein sequence ID" value="QNM12971.1"/>
    <property type="molecule type" value="Genomic_DNA"/>
</dbReference>
<feature type="transmembrane region" description="Helical" evidence="1">
    <location>
        <begin position="81"/>
        <end position="102"/>
    </location>
</feature>
<organism evidence="2 3">
    <name type="scientific">[Eubacterium] hominis</name>
    <dbReference type="NCBI Taxonomy" id="2764325"/>
    <lineage>
        <taxon>Bacteria</taxon>
        <taxon>Bacillati</taxon>
        <taxon>Bacillota</taxon>
        <taxon>Erysipelotrichia</taxon>
        <taxon>Erysipelotrichales</taxon>
        <taxon>Erysipelotrichaceae</taxon>
        <taxon>Amedibacillus</taxon>
    </lineage>
</organism>
<feature type="transmembrane region" description="Helical" evidence="1">
    <location>
        <begin position="170"/>
        <end position="191"/>
    </location>
</feature>
<protein>
    <submittedName>
        <fullName evidence="2">YwaF family protein</fullName>
    </submittedName>
</protein>
<accession>A0A7G9GQ89</accession>
<keyword evidence="1" id="KW-0472">Membrane</keyword>
<keyword evidence="1" id="KW-1133">Transmembrane helix</keyword>
<feature type="transmembrane region" description="Helical" evidence="1">
    <location>
        <begin position="50"/>
        <end position="69"/>
    </location>
</feature>
<evidence type="ECO:0000313" key="2">
    <source>
        <dbReference type="EMBL" id="QNM12971.1"/>
    </source>
</evidence>
<feature type="transmembrane region" description="Helical" evidence="1">
    <location>
        <begin position="134"/>
        <end position="158"/>
    </location>
</feature>
<dbReference type="Proteomes" id="UP000515856">
    <property type="component" value="Chromosome"/>
</dbReference>
<feature type="transmembrane region" description="Helical" evidence="1">
    <location>
        <begin position="20"/>
        <end position="38"/>
    </location>
</feature>
<name>A0A7G9GQ89_9FIRM</name>
<keyword evidence="3" id="KW-1185">Reference proteome</keyword>
<dbReference type="RefSeq" id="WP_117455245.1">
    <property type="nucleotide sequence ID" value="NZ_CP060636.1"/>
</dbReference>
<dbReference type="KEGG" id="ehn:H9Q80_03170"/>
<evidence type="ECO:0000256" key="1">
    <source>
        <dbReference type="SAM" id="Phobius"/>
    </source>
</evidence>
<dbReference type="Pfam" id="PF14808">
    <property type="entry name" value="TMEM164"/>
    <property type="match status" value="1"/>
</dbReference>
<evidence type="ECO:0000313" key="3">
    <source>
        <dbReference type="Proteomes" id="UP000515856"/>
    </source>
</evidence>
<reference evidence="2 3" key="1">
    <citation type="submission" date="2020-08" db="EMBL/GenBank/DDBJ databases">
        <authorList>
            <person name="Liu C."/>
            <person name="Sun Q."/>
        </authorList>
    </citation>
    <scope>NUCLEOTIDE SEQUENCE [LARGE SCALE GENOMIC DNA]</scope>
    <source>
        <strain evidence="2 3">NSJ-61</strain>
    </source>
</reference>
<proteinExistence type="predicted"/>
<gene>
    <name evidence="2" type="ORF">H9Q80_03170</name>
</gene>
<feature type="transmembrane region" description="Helical" evidence="1">
    <location>
        <begin position="109"/>
        <end position="128"/>
    </location>
</feature>